<reference evidence="1 2" key="1">
    <citation type="journal article" date="2013" name="Curr. Biol.">
        <title>The Genome of the Foraminiferan Reticulomyxa filosa.</title>
        <authorList>
            <person name="Glockner G."/>
            <person name="Hulsmann N."/>
            <person name="Schleicher M."/>
            <person name="Noegel A.A."/>
            <person name="Eichinger L."/>
            <person name="Gallinger C."/>
            <person name="Pawlowski J."/>
            <person name="Sierra R."/>
            <person name="Euteneuer U."/>
            <person name="Pillet L."/>
            <person name="Moustafa A."/>
            <person name="Platzer M."/>
            <person name="Groth M."/>
            <person name="Szafranski K."/>
            <person name="Schliwa M."/>
        </authorList>
    </citation>
    <scope>NUCLEOTIDE SEQUENCE [LARGE SCALE GENOMIC DNA]</scope>
</reference>
<dbReference type="AlphaFoldDB" id="X6LUX1"/>
<evidence type="ECO:0000313" key="2">
    <source>
        <dbReference type="Proteomes" id="UP000023152"/>
    </source>
</evidence>
<dbReference type="Proteomes" id="UP000023152">
    <property type="component" value="Unassembled WGS sequence"/>
</dbReference>
<organism evidence="1 2">
    <name type="scientific">Reticulomyxa filosa</name>
    <dbReference type="NCBI Taxonomy" id="46433"/>
    <lineage>
        <taxon>Eukaryota</taxon>
        <taxon>Sar</taxon>
        <taxon>Rhizaria</taxon>
        <taxon>Retaria</taxon>
        <taxon>Foraminifera</taxon>
        <taxon>Monothalamids</taxon>
        <taxon>Reticulomyxidae</taxon>
        <taxon>Reticulomyxa</taxon>
    </lineage>
</organism>
<dbReference type="EMBL" id="ASPP01028178">
    <property type="protein sequence ID" value="ETO05389.1"/>
    <property type="molecule type" value="Genomic_DNA"/>
</dbReference>
<comment type="caution">
    <text evidence="1">The sequence shown here is derived from an EMBL/GenBank/DDBJ whole genome shotgun (WGS) entry which is preliminary data.</text>
</comment>
<proteinExistence type="predicted"/>
<protein>
    <submittedName>
        <fullName evidence="1">Uncharacterized protein</fullName>
    </submittedName>
</protein>
<keyword evidence="2" id="KW-1185">Reference proteome</keyword>
<evidence type="ECO:0000313" key="1">
    <source>
        <dbReference type="EMBL" id="ETO05389.1"/>
    </source>
</evidence>
<name>X6LUX1_RETFI</name>
<accession>X6LUX1</accession>
<sequence>MIDQNKSKMQIKQNTRENGGNKKEYKAFFHYNTYMQRNVTLHNPQEQRMIILLTTIPFEVEMLNDIILNQLLSYYHLQILTQRHIGHVLIVMRCNVELGDGLDIMRIINILAEWNDINICRDVKSIIIKPRVFFKFIFFHIFQLIDGKFHIGDDVATSNNNANSTLAPQMEIHKHLRGFKKKKRSQEQKKEVGTDIIRENKMANSGGDIRSAARLKRGGGGNDYLNHWTLGPFSPPLTQMFQLRACAHYATIFNFLGQELLLDNSDHINRSL</sequence>
<gene>
    <name evidence="1" type="ORF">RFI_32007</name>
</gene>